<proteinExistence type="predicted"/>
<dbReference type="PANTHER" id="PTHR43478">
    <property type="entry name" value="NA+/H+ ANTIPORTER-RELATED"/>
    <property type="match status" value="1"/>
</dbReference>
<keyword evidence="1" id="KW-0472">Membrane</keyword>
<comment type="caution">
    <text evidence="2">The sequence shown here is derived from an EMBL/GenBank/DDBJ whole genome shotgun (WGS) entry which is preliminary data.</text>
</comment>
<feature type="non-terminal residue" evidence="2">
    <location>
        <position position="1"/>
    </location>
</feature>
<feature type="transmembrane region" description="Helical" evidence="1">
    <location>
        <begin position="50"/>
        <end position="78"/>
    </location>
</feature>
<feature type="transmembrane region" description="Helical" evidence="1">
    <location>
        <begin position="230"/>
        <end position="254"/>
    </location>
</feature>
<reference evidence="2" key="1">
    <citation type="journal article" date="2014" name="Front. Microbiol.">
        <title>High frequency of phylogenetically diverse reductive dehalogenase-homologous genes in deep subseafloor sedimentary metagenomes.</title>
        <authorList>
            <person name="Kawai M."/>
            <person name="Futagami T."/>
            <person name="Toyoda A."/>
            <person name="Takaki Y."/>
            <person name="Nishi S."/>
            <person name="Hori S."/>
            <person name="Arai W."/>
            <person name="Tsubouchi T."/>
            <person name="Morono Y."/>
            <person name="Uchiyama I."/>
            <person name="Ito T."/>
            <person name="Fujiyama A."/>
            <person name="Inagaki F."/>
            <person name="Takami H."/>
        </authorList>
    </citation>
    <scope>NUCLEOTIDE SEQUENCE</scope>
    <source>
        <strain evidence="2">Expedition CK06-06</strain>
    </source>
</reference>
<protein>
    <recommendedName>
        <fullName evidence="3">Na+/H+ antiporter NhaC-like C-terminal domain-containing protein</fullName>
    </recommendedName>
</protein>
<dbReference type="AlphaFoldDB" id="X0VXH1"/>
<evidence type="ECO:0000256" key="1">
    <source>
        <dbReference type="SAM" id="Phobius"/>
    </source>
</evidence>
<accession>X0VXH1</accession>
<feature type="transmembrane region" description="Helical" evidence="1">
    <location>
        <begin position="187"/>
        <end position="210"/>
    </location>
</feature>
<evidence type="ECO:0000313" key="2">
    <source>
        <dbReference type="EMBL" id="GAG05201.1"/>
    </source>
</evidence>
<keyword evidence="1" id="KW-0812">Transmembrane</keyword>
<dbReference type="EMBL" id="BARS01026847">
    <property type="protein sequence ID" value="GAG05201.1"/>
    <property type="molecule type" value="Genomic_DNA"/>
</dbReference>
<dbReference type="PANTHER" id="PTHR43478:SF1">
    <property type="entry name" value="NA+_H+ ANTIPORTER NHAC-LIKE C-TERMINAL DOMAIN-CONTAINING PROTEIN"/>
    <property type="match status" value="1"/>
</dbReference>
<keyword evidence="1" id="KW-1133">Transmembrane helix</keyword>
<feature type="non-terminal residue" evidence="2">
    <location>
        <position position="265"/>
    </location>
</feature>
<sequence>VAVIKAAKGLVFRSAAVGAFLAICLFAYFATEPRPSGAPPWYSIVPPLLAVTLALVTNRVFLSLGAAVFVGGLLSLCVTDGSADTFQRLVQGSGGIFVYGSLADPDNQKIVLFVVLIMAMISVMLAGGGLQGVANWLMKYARSVRSAKLVTMAAGLIIFIDDYANTMIVGSTLRPVTDRQRISREKLAFLVDATAAPIAGIAIISTWIGVEVGLLSKIAADLHVAGGGYAMFFDALGFRFYCIVMIAFVFFNALTGQDFGPMAKA</sequence>
<name>X0VXH1_9ZZZZ</name>
<feature type="transmembrane region" description="Helical" evidence="1">
    <location>
        <begin position="12"/>
        <end position="30"/>
    </location>
</feature>
<evidence type="ECO:0008006" key="3">
    <source>
        <dbReference type="Google" id="ProtNLM"/>
    </source>
</evidence>
<feature type="transmembrane region" description="Helical" evidence="1">
    <location>
        <begin position="146"/>
        <end position="166"/>
    </location>
</feature>
<feature type="transmembrane region" description="Helical" evidence="1">
    <location>
        <begin position="110"/>
        <end position="134"/>
    </location>
</feature>
<gene>
    <name evidence="2" type="ORF">S01H1_42247</name>
</gene>
<organism evidence="2">
    <name type="scientific">marine sediment metagenome</name>
    <dbReference type="NCBI Taxonomy" id="412755"/>
    <lineage>
        <taxon>unclassified sequences</taxon>
        <taxon>metagenomes</taxon>
        <taxon>ecological metagenomes</taxon>
    </lineage>
</organism>